<evidence type="ECO:0000256" key="6">
    <source>
        <dbReference type="ARBA" id="ARBA00022553"/>
    </source>
</evidence>
<reference evidence="15" key="1">
    <citation type="submission" date="2016-03" db="EMBL/GenBank/DDBJ databases">
        <authorList>
            <person name="Devillers Hugo."/>
        </authorList>
    </citation>
    <scope>NUCLEOTIDE SEQUENCE [LARGE SCALE GENOMIC DNA]</scope>
</reference>
<evidence type="ECO:0000256" key="4">
    <source>
        <dbReference type="ARBA" id="ARBA00022490"/>
    </source>
</evidence>
<keyword evidence="5" id="KW-1017">Isopeptide bond</keyword>
<organism evidence="14 15">
    <name type="scientific">Lachancea meyersii CBS 8951</name>
    <dbReference type="NCBI Taxonomy" id="1266667"/>
    <lineage>
        <taxon>Eukaryota</taxon>
        <taxon>Fungi</taxon>
        <taxon>Dikarya</taxon>
        <taxon>Ascomycota</taxon>
        <taxon>Saccharomycotina</taxon>
        <taxon>Saccharomycetes</taxon>
        <taxon>Saccharomycetales</taxon>
        <taxon>Saccharomycetaceae</taxon>
        <taxon>Lachancea</taxon>
    </lineage>
</organism>
<dbReference type="Proteomes" id="UP000191144">
    <property type="component" value="Chromosome B"/>
</dbReference>
<evidence type="ECO:0000256" key="8">
    <source>
        <dbReference type="ARBA" id="ARBA00022990"/>
    </source>
</evidence>
<keyword evidence="4" id="KW-0963">Cytoplasm</keyword>
<comment type="similarity">
    <text evidence="11">Belongs to the dynactin subunit 4 family.</text>
</comment>
<evidence type="ECO:0000256" key="13">
    <source>
        <dbReference type="ARBA" id="ARBA00093507"/>
    </source>
</evidence>
<evidence type="ECO:0000256" key="3">
    <source>
        <dbReference type="ARBA" id="ARBA00004657"/>
    </source>
</evidence>
<keyword evidence="10" id="KW-0206">Cytoskeleton</keyword>
<dbReference type="GO" id="GO:0001725">
    <property type="term" value="C:stress fiber"/>
    <property type="evidence" value="ECO:0007669"/>
    <property type="project" value="UniProtKB-SubCell"/>
</dbReference>
<evidence type="ECO:0000256" key="12">
    <source>
        <dbReference type="ARBA" id="ARBA00034864"/>
    </source>
</evidence>
<evidence type="ECO:0000256" key="9">
    <source>
        <dbReference type="ARBA" id="ARBA00023054"/>
    </source>
</evidence>
<dbReference type="InterPro" id="IPR008603">
    <property type="entry name" value="DCTN4"/>
</dbReference>
<dbReference type="GO" id="GO:0005869">
    <property type="term" value="C:dynactin complex"/>
    <property type="evidence" value="ECO:0007669"/>
    <property type="project" value="InterPro"/>
</dbReference>
<sequence>MQIKWLCSCSRETKSIHDLNLCRKCHRISCNWCQKSELVVKFCSGCHTVSEDGNRTRCVKNCLECPRCQNQISVSADRRQNASEQHLLLRCYGCGWNHKLNKISEARAQGLACYFESMREKLDPKAMRFRNLQAFYNTKRKLEKIQNSSEQGILDTLDEMTSRDLARRLQSVKLFELINEEMAIPMVSLPEDKALETLSSLPRARRLRPKYNYRCPQCENFLVKVHPDPKSSRLVLESFAARQLPSLKAVPLATVIPSQPFNAQNIALVFRASETASGGTNVSLLGSATTYLPVREFTLEIEKGTLRAQAPKKDIQLFAARIPTYQLNRSSFALEQVNRLPEAQPLQTVSPSTENPSPPTEIIEKGNGWAIVPLYLLEAQKTHQLQLTVSMNETYVTFQTILYV</sequence>
<keyword evidence="7" id="KW-0832">Ubl conjugation</keyword>
<name>A0A1G4IX03_9SACH</name>
<evidence type="ECO:0000256" key="1">
    <source>
        <dbReference type="ARBA" id="ARBA00004300"/>
    </source>
</evidence>
<protein>
    <recommendedName>
        <fullName evidence="12">Dynactin subunit 4</fullName>
    </recommendedName>
</protein>
<accession>A0A1G4IX03</accession>
<dbReference type="AlphaFoldDB" id="A0A1G4IX03"/>
<keyword evidence="9" id="KW-0175">Coiled coil</keyword>
<proteinExistence type="inferred from homology"/>
<evidence type="ECO:0000256" key="7">
    <source>
        <dbReference type="ARBA" id="ARBA00022843"/>
    </source>
</evidence>
<dbReference type="EMBL" id="LT598478">
    <property type="protein sequence ID" value="SCU81407.1"/>
    <property type="molecule type" value="Genomic_DNA"/>
</dbReference>
<evidence type="ECO:0000256" key="11">
    <source>
        <dbReference type="ARBA" id="ARBA00034776"/>
    </source>
</evidence>
<keyword evidence="6" id="KW-0597">Phosphoprotein</keyword>
<gene>
    <name evidence="14" type="ORF">LAME_0B06942G</name>
</gene>
<evidence type="ECO:0000313" key="15">
    <source>
        <dbReference type="Proteomes" id="UP000191144"/>
    </source>
</evidence>
<evidence type="ECO:0000256" key="2">
    <source>
        <dbReference type="ARBA" id="ARBA00004529"/>
    </source>
</evidence>
<dbReference type="PANTHER" id="PTHR13034:SF2">
    <property type="entry name" value="DYNACTIN SUBUNIT 4"/>
    <property type="match status" value="1"/>
</dbReference>
<keyword evidence="8" id="KW-0007">Acetylation</keyword>
<comment type="subunit">
    <text evidence="13">Subunit of dynactin, a multiprotein complex part of a tripartite complex with dynein and a adapter, such as BICDL1, BICD2 or HOOK3. The dynactin complex is built around ACTR1A/ACTB filament and consists of an actin-related filament composed of a shoulder domain, a pointed end and a barbed end. Its length is defined by its flexible shoulder domain. The soulder is composed of 2 DCTN1 subunits, 4 DCTN2 and 2 DCTN3. The 4 DCNT2 (via N-terminus) bind the ACTR1A filament and act as molecular rulers to determine the length. The pointed end is important for binding dynein-dynactin cargo adapters. Consists of 4 subunits: ACTR10, DCNT4, DCTN5 and DCTN6. The barbed end is composed of a CAPZA1:CAPZB heterodimers, which binds ACTR1A/ACTB filament and dynactin and stabilizes dynactin. Interacts with ATP7B, but not ATP7A, in a copper-dependent manner. Interacts with ANK2; this interaction is required for localization at costameres. Interacts with N4BP2L1.</text>
</comment>
<evidence type="ECO:0000313" key="14">
    <source>
        <dbReference type="EMBL" id="SCU81407.1"/>
    </source>
</evidence>
<keyword evidence="15" id="KW-1185">Reference proteome</keyword>
<dbReference type="OrthoDB" id="283815at2759"/>
<dbReference type="PANTHER" id="PTHR13034">
    <property type="entry name" value="DYNACTIN P62 SUBUNIT"/>
    <property type="match status" value="1"/>
</dbReference>
<evidence type="ECO:0000256" key="5">
    <source>
        <dbReference type="ARBA" id="ARBA00022499"/>
    </source>
</evidence>
<evidence type="ECO:0000256" key="10">
    <source>
        <dbReference type="ARBA" id="ARBA00023212"/>
    </source>
</evidence>
<comment type="subcellular location">
    <subcellularLocation>
        <location evidence="1">Cytoplasm</location>
        <location evidence="1">Cytoskeleton</location>
        <location evidence="1">Microtubule organizing center</location>
        <location evidence="1">Centrosome</location>
    </subcellularLocation>
    <subcellularLocation>
        <location evidence="2">Cytoplasm</location>
        <location evidence="2">Cytoskeleton</location>
        <location evidence="2">Stress fiber</location>
    </subcellularLocation>
    <subcellularLocation>
        <location evidence="3">Cytoplasm</location>
        <location evidence="3">Myofibril</location>
    </subcellularLocation>
</comment>